<dbReference type="OrthoDB" id="21471at2759"/>
<proteinExistence type="inferred from homology"/>
<feature type="compositionally biased region" description="Low complexity" evidence="2">
    <location>
        <begin position="473"/>
        <end position="482"/>
    </location>
</feature>
<feature type="compositionally biased region" description="Basic and acidic residues" evidence="2">
    <location>
        <begin position="894"/>
        <end position="904"/>
    </location>
</feature>
<evidence type="ECO:0008006" key="5">
    <source>
        <dbReference type="Google" id="ProtNLM"/>
    </source>
</evidence>
<feature type="region of interest" description="Disordered" evidence="2">
    <location>
        <begin position="167"/>
        <end position="241"/>
    </location>
</feature>
<dbReference type="InParanoid" id="A0A2T2ZUD2"/>
<feature type="compositionally biased region" description="Low complexity" evidence="2">
    <location>
        <begin position="584"/>
        <end position="612"/>
    </location>
</feature>
<feature type="region of interest" description="Disordered" evidence="2">
    <location>
        <begin position="473"/>
        <end position="529"/>
    </location>
</feature>
<evidence type="ECO:0000313" key="3">
    <source>
        <dbReference type="EMBL" id="PSR77024.1"/>
    </source>
</evidence>
<feature type="compositionally biased region" description="Low complexity" evidence="2">
    <location>
        <begin position="635"/>
        <end position="660"/>
    </location>
</feature>
<feature type="compositionally biased region" description="Polar residues" evidence="2">
    <location>
        <begin position="209"/>
        <end position="221"/>
    </location>
</feature>
<feature type="compositionally biased region" description="Polar residues" evidence="2">
    <location>
        <begin position="875"/>
        <end position="889"/>
    </location>
</feature>
<dbReference type="STRING" id="2025994.A0A2T2ZUD2"/>
<dbReference type="AlphaFoldDB" id="A0A2T2ZUD2"/>
<dbReference type="InterPro" id="IPR039301">
    <property type="entry name" value="Sip5/DA2"/>
</dbReference>
<dbReference type="PANTHER" id="PTHR31315:SF1">
    <property type="entry name" value="PROTEIN SIP5"/>
    <property type="match status" value="1"/>
</dbReference>
<feature type="compositionally biased region" description="Low complexity" evidence="2">
    <location>
        <begin position="729"/>
        <end position="754"/>
    </location>
</feature>
<comment type="similarity">
    <text evidence="1">Belongs to the SIP5 family.</text>
</comment>
<organism evidence="3 4">
    <name type="scientific">Coniella lustricola</name>
    <dbReference type="NCBI Taxonomy" id="2025994"/>
    <lineage>
        <taxon>Eukaryota</taxon>
        <taxon>Fungi</taxon>
        <taxon>Dikarya</taxon>
        <taxon>Ascomycota</taxon>
        <taxon>Pezizomycotina</taxon>
        <taxon>Sordariomycetes</taxon>
        <taxon>Sordariomycetidae</taxon>
        <taxon>Diaporthales</taxon>
        <taxon>Schizoparmaceae</taxon>
        <taxon>Coniella</taxon>
    </lineage>
</organism>
<feature type="region of interest" description="Disordered" evidence="2">
    <location>
        <begin position="848"/>
        <end position="928"/>
    </location>
</feature>
<feature type="compositionally biased region" description="Basic residues" evidence="2">
    <location>
        <begin position="39"/>
        <end position="51"/>
    </location>
</feature>
<gene>
    <name evidence="3" type="ORF">BD289DRAFT_509559</name>
</gene>
<feature type="compositionally biased region" description="Pro residues" evidence="2">
    <location>
        <begin position="703"/>
        <end position="715"/>
    </location>
</feature>
<dbReference type="PANTHER" id="PTHR31315">
    <property type="entry name" value="PROTEIN SIP5"/>
    <property type="match status" value="1"/>
</dbReference>
<name>A0A2T2ZUD2_9PEZI</name>
<evidence type="ECO:0000313" key="4">
    <source>
        <dbReference type="Proteomes" id="UP000241462"/>
    </source>
</evidence>
<feature type="region of interest" description="Disordered" evidence="2">
    <location>
        <begin position="1"/>
        <end position="86"/>
    </location>
</feature>
<dbReference type="FunCoup" id="A0A2T2ZUD2">
    <property type="interactions" value="40"/>
</dbReference>
<dbReference type="EMBL" id="KZ678678">
    <property type="protein sequence ID" value="PSR77024.1"/>
    <property type="molecule type" value="Genomic_DNA"/>
</dbReference>
<feature type="compositionally biased region" description="Low complexity" evidence="2">
    <location>
        <begin position="393"/>
        <end position="405"/>
    </location>
</feature>
<feature type="region of interest" description="Disordered" evidence="2">
    <location>
        <begin position="390"/>
        <end position="431"/>
    </location>
</feature>
<keyword evidence="4" id="KW-1185">Reference proteome</keyword>
<protein>
    <recommendedName>
        <fullName evidence="5">Protein sip5</fullName>
    </recommendedName>
</protein>
<evidence type="ECO:0000256" key="1">
    <source>
        <dbReference type="ARBA" id="ARBA00010402"/>
    </source>
</evidence>
<evidence type="ECO:0000256" key="2">
    <source>
        <dbReference type="SAM" id="MobiDB-lite"/>
    </source>
</evidence>
<accession>A0A2T2ZUD2</accession>
<dbReference type="GO" id="GO:0005737">
    <property type="term" value="C:cytoplasm"/>
    <property type="evidence" value="ECO:0007669"/>
    <property type="project" value="TreeGrafter"/>
</dbReference>
<dbReference type="CDD" id="cd24139">
    <property type="entry name" value="SIP5-like"/>
    <property type="match status" value="1"/>
</dbReference>
<feature type="compositionally biased region" description="Polar residues" evidence="2">
    <location>
        <begin position="755"/>
        <end position="768"/>
    </location>
</feature>
<feature type="region of interest" description="Disordered" evidence="2">
    <location>
        <begin position="557"/>
        <end position="790"/>
    </location>
</feature>
<dbReference type="Proteomes" id="UP000241462">
    <property type="component" value="Unassembled WGS sequence"/>
</dbReference>
<feature type="compositionally biased region" description="Low complexity" evidence="2">
    <location>
        <begin position="693"/>
        <end position="702"/>
    </location>
</feature>
<feature type="compositionally biased region" description="Basic and acidic residues" evidence="2">
    <location>
        <begin position="71"/>
        <end position="86"/>
    </location>
</feature>
<feature type="compositionally biased region" description="Low complexity" evidence="2">
    <location>
        <begin position="26"/>
        <end position="38"/>
    </location>
</feature>
<feature type="compositionally biased region" description="Pro residues" evidence="2">
    <location>
        <begin position="167"/>
        <end position="177"/>
    </location>
</feature>
<reference evidence="3 4" key="1">
    <citation type="journal article" date="2018" name="Mycol. Prog.">
        <title>Coniella lustricola, a new species from submerged detritus.</title>
        <authorList>
            <person name="Raudabaugh D.B."/>
            <person name="Iturriaga T."/>
            <person name="Carver A."/>
            <person name="Mondo S."/>
            <person name="Pangilinan J."/>
            <person name="Lipzen A."/>
            <person name="He G."/>
            <person name="Amirebrahimi M."/>
            <person name="Grigoriev I.V."/>
            <person name="Miller A.N."/>
        </authorList>
    </citation>
    <scope>NUCLEOTIDE SEQUENCE [LARGE SCALE GENOMIC DNA]</scope>
    <source>
        <strain evidence="3 4">B22-T-1</strain>
    </source>
</reference>
<feature type="compositionally biased region" description="Low complexity" evidence="2">
    <location>
        <begin position="178"/>
        <end position="194"/>
    </location>
</feature>
<sequence length="955" mass="100583">MGNTPAKESRQGDAGGPSGHRSHRTSLAPALDPSASSSSRHHQSSRTRNRTSRNDLGSLLGITHSNNSRTETSHERRETRAEREARRLERERVNRIKDRERSIREESVDGGFLVTMGVYVGTEDFSKENVRHLQIERKLAPFWRGLNDFSESWTEHQIIAAARGLPIPPADQPPPAELIPRPASHHASPTASSPNLNNLTVPMGPRTLSAASDRSGSNIGSASPLPISGPSAGKGSTSPFKPRTKALAAALSLGSSRNGSGNELTPREINLPSDPFVNGQALEVFLYKEGAECPICFLYYPPYLNHTRCCDQPICSECFVQIKRPDPHFPDSHENGDNQEASPEAAEMLISEPATCPYCQQPELGVTYDPPPFRRGLTYTLSSSVGQLGTAMSSNSSLGSTSPSPFASPPPSGAGSGRRRTHSLSANAPNVITTDRVRPDWAAKLAAQRNHLARRAAAATALHTAAFLMSDNNGRSFGGRMSRFSRRNTGDNNAGDSGRAGPSAAGAEAAAASTGPEPAAQSSNPRRSVLVGPRQSHMENLENMMLAEAIRLSLAAEEDRKRKADKEERKEAKKREKEERKAAKAAAKGNPYSGSGHSSASGSTLSLSLSNLGRRRGNSAASNLRVEATTANAMASTGSSSPPKATAPAAAAPATAPAPANTNDKGKGVDRGGPAQTSPESEIGKSNVDALDPAAATLTSSPAPAPSAAPRPIPSPLHSAGPSHLRQMSSASSGSSSASQSQSNSYQNPSYLQSTDPRSSGISLSGKSDNSDEAGGRSGDENETEPNYNFSSLAQMVGVELEGINAGRRLSQIGENRVEEENAVAADKRGSLHEQSEHVEDVLLTAQSDARGVDGQHQSEGVVDTKGEDEDLAQSVATITQDAGNSTAPQHPKVQVEGREKEEEPLGGNADTPQLVVTPGTPMMGDGEAADCKRLGFQGTQTVDVAGEQPQAIAQ</sequence>
<feature type="compositionally biased region" description="Low complexity" evidence="2">
    <location>
        <begin position="494"/>
        <end position="520"/>
    </location>
</feature>
<feature type="compositionally biased region" description="Basic and acidic residues" evidence="2">
    <location>
        <begin position="557"/>
        <end position="582"/>
    </location>
</feature>